<keyword evidence="3" id="KW-0812">Transmembrane</keyword>
<organism evidence="7 8">
    <name type="scientific">Prunus dulcis</name>
    <name type="common">Almond</name>
    <name type="synonym">Amygdalus dulcis</name>
    <dbReference type="NCBI Taxonomy" id="3755"/>
    <lineage>
        <taxon>Eukaryota</taxon>
        <taxon>Viridiplantae</taxon>
        <taxon>Streptophyta</taxon>
        <taxon>Embryophyta</taxon>
        <taxon>Tracheophyta</taxon>
        <taxon>Spermatophyta</taxon>
        <taxon>Magnoliopsida</taxon>
        <taxon>eudicotyledons</taxon>
        <taxon>Gunneridae</taxon>
        <taxon>Pentapetalae</taxon>
        <taxon>rosids</taxon>
        <taxon>fabids</taxon>
        <taxon>Rosales</taxon>
        <taxon>Rosaceae</taxon>
        <taxon>Amygdaloideae</taxon>
        <taxon>Amygdaleae</taxon>
        <taxon>Prunus</taxon>
    </lineage>
</organism>
<evidence type="ECO:0000256" key="2">
    <source>
        <dbReference type="ARBA" id="ARBA00022448"/>
    </source>
</evidence>
<keyword evidence="8" id="KW-1185">Reference proteome</keyword>
<dbReference type="InterPro" id="IPR050352">
    <property type="entry name" value="ABCG_transporters"/>
</dbReference>
<evidence type="ECO:0000256" key="4">
    <source>
        <dbReference type="ARBA" id="ARBA00022989"/>
    </source>
</evidence>
<proteinExistence type="predicted"/>
<evidence type="ECO:0000313" key="8">
    <source>
        <dbReference type="Proteomes" id="UP001054821"/>
    </source>
</evidence>
<name>A0AAD4UU65_PRUDU</name>
<dbReference type="GO" id="GO:0016020">
    <property type="term" value="C:membrane"/>
    <property type="evidence" value="ECO:0007669"/>
    <property type="project" value="UniProtKB-SubCell"/>
</dbReference>
<dbReference type="Proteomes" id="UP001054821">
    <property type="component" value="Chromosome 8"/>
</dbReference>
<evidence type="ECO:0000259" key="6">
    <source>
        <dbReference type="Pfam" id="PF00005"/>
    </source>
</evidence>
<evidence type="ECO:0000313" key="7">
    <source>
        <dbReference type="EMBL" id="KAI5311956.1"/>
    </source>
</evidence>
<dbReference type="PANTHER" id="PTHR48041:SF66">
    <property type="entry name" value="ABC TRANSPORTER G FAMILY MEMBER 22-LIKE ISOFORM X1"/>
    <property type="match status" value="1"/>
</dbReference>
<gene>
    <name evidence="7" type="ORF">L3X38_041129</name>
</gene>
<sequence length="71" mass="7795">MGPSGGGKTTLLNLLSGRVKLNSGTITYNDQPYAKSLKRRIGYVMQDDLLFPHLTVKETLTYAALLVFPLP</sequence>
<dbReference type="Gene3D" id="3.40.50.300">
    <property type="entry name" value="P-loop containing nucleotide triphosphate hydrolases"/>
    <property type="match status" value="1"/>
</dbReference>
<dbReference type="GO" id="GO:0005524">
    <property type="term" value="F:ATP binding"/>
    <property type="evidence" value="ECO:0007669"/>
    <property type="project" value="InterPro"/>
</dbReference>
<feature type="domain" description="ABC transporter" evidence="6">
    <location>
        <begin position="1"/>
        <end position="59"/>
    </location>
</feature>
<dbReference type="Pfam" id="PF00005">
    <property type="entry name" value="ABC_tran"/>
    <property type="match status" value="1"/>
</dbReference>
<protein>
    <recommendedName>
        <fullName evidence="6">ABC transporter domain-containing protein</fullName>
    </recommendedName>
</protein>
<dbReference type="SUPFAM" id="SSF52540">
    <property type="entry name" value="P-loop containing nucleoside triphosphate hydrolases"/>
    <property type="match status" value="1"/>
</dbReference>
<dbReference type="EMBL" id="JAJFAZ020000008">
    <property type="protein sequence ID" value="KAI5311956.1"/>
    <property type="molecule type" value="Genomic_DNA"/>
</dbReference>
<evidence type="ECO:0000256" key="3">
    <source>
        <dbReference type="ARBA" id="ARBA00022692"/>
    </source>
</evidence>
<dbReference type="GO" id="GO:0016887">
    <property type="term" value="F:ATP hydrolysis activity"/>
    <property type="evidence" value="ECO:0007669"/>
    <property type="project" value="InterPro"/>
</dbReference>
<keyword evidence="2" id="KW-0813">Transport</keyword>
<dbReference type="AlphaFoldDB" id="A0AAD4UU65"/>
<evidence type="ECO:0000256" key="5">
    <source>
        <dbReference type="ARBA" id="ARBA00023136"/>
    </source>
</evidence>
<accession>A0AAD4UU65</accession>
<reference evidence="7 8" key="1">
    <citation type="journal article" date="2022" name="G3 (Bethesda)">
        <title>Whole-genome sequence and methylome profiling of the almond [Prunus dulcis (Mill.) D.A. Webb] cultivar 'Nonpareil'.</title>
        <authorList>
            <person name="D'Amico-Willman K.M."/>
            <person name="Ouma W.Z."/>
            <person name="Meulia T."/>
            <person name="Sideli G.M."/>
            <person name="Gradziel T.M."/>
            <person name="Fresnedo-Ramirez J."/>
        </authorList>
    </citation>
    <scope>NUCLEOTIDE SEQUENCE [LARGE SCALE GENOMIC DNA]</scope>
    <source>
        <strain evidence="7">Clone GOH B32 T37-40</strain>
    </source>
</reference>
<comment type="caution">
    <text evidence="7">The sequence shown here is derived from an EMBL/GenBank/DDBJ whole genome shotgun (WGS) entry which is preliminary data.</text>
</comment>
<comment type="subcellular location">
    <subcellularLocation>
        <location evidence="1">Membrane</location>
        <topology evidence="1">Multi-pass membrane protein</topology>
    </subcellularLocation>
</comment>
<dbReference type="InterPro" id="IPR027417">
    <property type="entry name" value="P-loop_NTPase"/>
</dbReference>
<keyword evidence="4" id="KW-1133">Transmembrane helix</keyword>
<dbReference type="PANTHER" id="PTHR48041">
    <property type="entry name" value="ABC TRANSPORTER G FAMILY MEMBER 28"/>
    <property type="match status" value="1"/>
</dbReference>
<dbReference type="InterPro" id="IPR003439">
    <property type="entry name" value="ABC_transporter-like_ATP-bd"/>
</dbReference>
<dbReference type="GO" id="GO:0042626">
    <property type="term" value="F:ATPase-coupled transmembrane transporter activity"/>
    <property type="evidence" value="ECO:0007669"/>
    <property type="project" value="TreeGrafter"/>
</dbReference>
<evidence type="ECO:0000256" key="1">
    <source>
        <dbReference type="ARBA" id="ARBA00004141"/>
    </source>
</evidence>
<keyword evidence="5" id="KW-0472">Membrane</keyword>